<name>A0AAD2Q5I7_9AGAR</name>
<evidence type="ECO:0000313" key="1">
    <source>
        <dbReference type="EMBL" id="CAK5278498.1"/>
    </source>
</evidence>
<dbReference type="EMBL" id="CAVNYO010000423">
    <property type="protein sequence ID" value="CAK5278498.1"/>
    <property type="molecule type" value="Genomic_DNA"/>
</dbReference>
<accession>A0AAD2Q5I7</accession>
<keyword evidence="2" id="KW-1185">Reference proteome</keyword>
<feature type="non-terminal residue" evidence="1">
    <location>
        <position position="79"/>
    </location>
</feature>
<reference evidence="1" key="1">
    <citation type="submission" date="2023-11" db="EMBL/GenBank/DDBJ databases">
        <authorList>
            <person name="De Vega J J."/>
            <person name="De Vega J J."/>
        </authorList>
    </citation>
    <scope>NUCLEOTIDE SEQUENCE</scope>
</reference>
<gene>
    <name evidence="1" type="ORF">MYCIT1_LOCUS27886</name>
</gene>
<evidence type="ECO:0000313" key="2">
    <source>
        <dbReference type="Proteomes" id="UP001295794"/>
    </source>
</evidence>
<sequence>MTLAFTLASAIVRSQTRASSNPISFLDWRPTRAQRILSPYRSIQRFFKLTNAALHPKSSSAMIADKATRRRTRASSLTC</sequence>
<organism evidence="1 2">
    <name type="scientific">Mycena citricolor</name>
    <dbReference type="NCBI Taxonomy" id="2018698"/>
    <lineage>
        <taxon>Eukaryota</taxon>
        <taxon>Fungi</taxon>
        <taxon>Dikarya</taxon>
        <taxon>Basidiomycota</taxon>
        <taxon>Agaricomycotina</taxon>
        <taxon>Agaricomycetes</taxon>
        <taxon>Agaricomycetidae</taxon>
        <taxon>Agaricales</taxon>
        <taxon>Marasmiineae</taxon>
        <taxon>Mycenaceae</taxon>
        <taxon>Mycena</taxon>
    </lineage>
</organism>
<proteinExistence type="predicted"/>
<comment type="caution">
    <text evidence="1">The sequence shown here is derived from an EMBL/GenBank/DDBJ whole genome shotgun (WGS) entry which is preliminary data.</text>
</comment>
<protein>
    <submittedName>
        <fullName evidence="1">Uncharacterized protein</fullName>
    </submittedName>
</protein>
<dbReference type="Proteomes" id="UP001295794">
    <property type="component" value="Unassembled WGS sequence"/>
</dbReference>
<dbReference type="AlphaFoldDB" id="A0AAD2Q5I7"/>